<protein>
    <submittedName>
        <fullName evidence="1">Uncharacterized protein</fullName>
    </submittedName>
</protein>
<accession>A0A219YDA7</accession>
<evidence type="ECO:0000313" key="2">
    <source>
        <dbReference type="Proteomes" id="UP000225215"/>
    </source>
</evidence>
<evidence type="ECO:0000313" key="1">
    <source>
        <dbReference type="EMBL" id="APU01693.1"/>
    </source>
</evidence>
<sequence length="112" mass="13400">MKNELDKIKVLKLDYLHDMLSEFKDDSWNFWQEFNGTSGCYNVGIFIYDEEMYHFAEFAQRGGLITGSKVHLEKLRELGYNPTFHSWYQDNVFIQIATIPSKIYEYIRKIDI</sequence>
<dbReference type="Proteomes" id="UP000225215">
    <property type="component" value="Segment"/>
</dbReference>
<proteinExistence type="predicted"/>
<reference evidence="1 2" key="1">
    <citation type="journal article" date="2017" name="Sci. Rep.">
        <title>Characterization and diversity of phages infecting Aeromonas salmonicida subsp. salmonicida.</title>
        <authorList>
            <person name="Vincent A.T."/>
            <person name="Paquet V.E."/>
            <person name="Bernatchez A."/>
            <person name="Tremblay D.M."/>
            <person name="Moineau S."/>
            <person name="Charette S.J."/>
        </authorList>
    </citation>
    <scope>NUCLEOTIDE SEQUENCE [LARGE SCALE GENOMIC DNA]</scope>
</reference>
<name>A0A219YDA7_9CAUD</name>
<dbReference type="EMBL" id="KY290955">
    <property type="protein sequence ID" value="APU01693.1"/>
    <property type="molecule type" value="Genomic_DNA"/>
</dbReference>
<organism evidence="1 2">
    <name type="scientific">Aeromonas phage 65.2</name>
    <dbReference type="NCBI Taxonomy" id="1932896"/>
    <lineage>
        <taxon>Viruses</taxon>
        <taxon>Duplodnaviria</taxon>
        <taxon>Heunggongvirae</taxon>
        <taxon>Uroviricota</taxon>
        <taxon>Caudoviricetes</taxon>
        <taxon>Pantevenvirales</taxon>
        <taxon>Straboviridae</taxon>
        <taxon>Emmerichvirinae</taxon>
        <taxon>Ishigurovirus</taxon>
        <taxon>Ishigurovirus osborne</taxon>
    </lineage>
</organism>